<dbReference type="InterPro" id="IPR010869">
    <property type="entry name" value="DUF1501"/>
</dbReference>
<dbReference type="EMBL" id="JAENIO010000004">
    <property type="protein sequence ID" value="MBK1832910.1"/>
    <property type="molecule type" value="Genomic_DNA"/>
</dbReference>
<evidence type="ECO:0000313" key="1">
    <source>
        <dbReference type="EMBL" id="MBK1832910.1"/>
    </source>
</evidence>
<evidence type="ECO:0000313" key="2">
    <source>
        <dbReference type="Proteomes" id="UP000604083"/>
    </source>
</evidence>
<keyword evidence="2" id="KW-1185">Reference proteome</keyword>
<dbReference type="RefSeq" id="WP_200390345.1">
    <property type="nucleotide sequence ID" value="NZ_JAENIO010000004.1"/>
</dbReference>
<dbReference type="PANTHER" id="PTHR43737:SF1">
    <property type="entry name" value="DUF1501 DOMAIN-CONTAINING PROTEIN"/>
    <property type="match status" value="1"/>
</dbReference>
<dbReference type="Proteomes" id="UP000604083">
    <property type="component" value="Unassembled WGS sequence"/>
</dbReference>
<dbReference type="Pfam" id="PF07394">
    <property type="entry name" value="DUF1501"/>
    <property type="match status" value="1"/>
</dbReference>
<proteinExistence type="predicted"/>
<accession>A0A934VLH9</accession>
<sequence>MHCQRFTPRPLTRRQLLQQGAHGIGAVALATLLNDRAFGRVPGSGLVQLPHHRPRAKNVIFLYMDGGPSHIDTFDYKPALAKYNGQNAAEVMGKLEPTQFDNIGSIMGSPWEFKQHGECGHWVSSLFPHVAKHADKLAMIKSCTSQFSEHTAANYFLHTGSGLQGRPSMGAWVGYGLGSSNQNLPGFVVLNGGLIPPGGLDNFNSSFLPATYQGSIFQSGKEPLANIVPQEAQPSLQRNKLATLRSLDQLAVGDFGGAEAVESAIANYETAYRMQAAVPDLMDLRGETEATRKLYGLDESFEATRTFGGQCLIARRLVERGVRFIELTCPKCTDDRWDQHSKMRQGHEANCKAVDQPIAGLLTDLQSRGLLEETLVVWAGEFGRTPFAQGKNGRDHNPFGFTIWMAGGGVKGGASYGETDEFGYKAIQDRIEIHDLHATMLHLLGLEHEKSTFRFGGRDMRLTDVHGHILHDIIA</sequence>
<dbReference type="Gene3D" id="3.40.720.10">
    <property type="entry name" value="Alkaline Phosphatase, subunit A"/>
    <property type="match status" value="1"/>
</dbReference>
<dbReference type="InterPro" id="IPR006311">
    <property type="entry name" value="TAT_signal"/>
</dbReference>
<dbReference type="AlphaFoldDB" id="A0A934VLH9"/>
<protein>
    <submittedName>
        <fullName evidence="1">DUF1501 domain-containing protein</fullName>
    </submittedName>
</protein>
<dbReference type="SUPFAM" id="SSF53649">
    <property type="entry name" value="Alkaline phosphatase-like"/>
    <property type="match status" value="1"/>
</dbReference>
<reference evidence="1" key="1">
    <citation type="submission" date="2021-01" db="EMBL/GenBank/DDBJ databases">
        <title>Modified the classification status of verrucomicrobia.</title>
        <authorList>
            <person name="Feng X."/>
        </authorList>
    </citation>
    <scope>NUCLEOTIDE SEQUENCE</scope>
    <source>
        <strain evidence="1">KCTC 12986</strain>
    </source>
</reference>
<organism evidence="1 2">
    <name type="scientific">Roseibacillus ishigakijimensis</name>
    <dbReference type="NCBI Taxonomy" id="454146"/>
    <lineage>
        <taxon>Bacteria</taxon>
        <taxon>Pseudomonadati</taxon>
        <taxon>Verrucomicrobiota</taxon>
        <taxon>Verrucomicrobiia</taxon>
        <taxon>Verrucomicrobiales</taxon>
        <taxon>Verrucomicrobiaceae</taxon>
        <taxon>Roseibacillus</taxon>
    </lineage>
</organism>
<comment type="caution">
    <text evidence="1">The sequence shown here is derived from an EMBL/GenBank/DDBJ whole genome shotgun (WGS) entry which is preliminary data.</text>
</comment>
<gene>
    <name evidence="1" type="ORF">JIN78_02450</name>
</gene>
<dbReference type="PANTHER" id="PTHR43737">
    <property type="entry name" value="BLL7424 PROTEIN"/>
    <property type="match status" value="1"/>
</dbReference>
<name>A0A934VLH9_9BACT</name>
<dbReference type="InterPro" id="IPR017850">
    <property type="entry name" value="Alkaline_phosphatase_core_sf"/>
</dbReference>
<dbReference type="PROSITE" id="PS51318">
    <property type="entry name" value="TAT"/>
    <property type="match status" value="1"/>
</dbReference>